<dbReference type="RefSeq" id="WP_234935400.1">
    <property type="nucleotide sequence ID" value="NZ_CP070380.1"/>
</dbReference>
<protein>
    <submittedName>
        <fullName evidence="1">Helix-turn-helix domain-containing protein</fullName>
    </submittedName>
</protein>
<accession>A0ABT8HPD5</accession>
<keyword evidence="2" id="KW-1185">Reference proteome</keyword>
<proteinExistence type="predicted"/>
<name>A0ABT8HPD5_MYCAO</name>
<dbReference type="Proteomes" id="UP001172687">
    <property type="component" value="Unassembled WGS sequence"/>
</dbReference>
<reference evidence="1" key="1">
    <citation type="submission" date="2023-07" db="EMBL/GenBank/DDBJ databases">
        <title>Degradation of tert-butanol by M. austroafricanum TBA100.</title>
        <authorList>
            <person name="Helbich S."/>
            <person name="Vainshtein Y."/>
        </authorList>
    </citation>
    <scope>NUCLEOTIDE SEQUENCE</scope>
    <source>
        <strain evidence="1">TBA100</strain>
    </source>
</reference>
<evidence type="ECO:0000313" key="2">
    <source>
        <dbReference type="Proteomes" id="UP001172687"/>
    </source>
</evidence>
<dbReference type="EMBL" id="JAUHTC010000101">
    <property type="protein sequence ID" value="MDN4522627.1"/>
    <property type="molecule type" value="Genomic_DNA"/>
</dbReference>
<gene>
    <name evidence="1" type="ORF">QYF68_33100</name>
</gene>
<organism evidence="1 2">
    <name type="scientific">Mycolicibacterium austroafricanum</name>
    <name type="common">Mycobacterium austroafricanum</name>
    <dbReference type="NCBI Taxonomy" id="39687"/>
    <lineage>
        <taxon>Bacteria</taxon>
        <taxon>Bacillati</taxon>
        <taxon>Actinomycetota</taxon>
        <taxon>Actinomycetes</taxon>
        <taxon>Mycobacteriales</taxon>
        <taxon>Mycobacteriaceae</taxon>
        <taxon>Mycolicibacterium</taxon>
    </lineage>
</organism>
<evidence type="ECO:0000313" key="1">
    <source>
        <dbReference type="EMBL" id="MDN4522627.1"/>
    </source>
</evidence>
<sequence length="88" mass="9789">MTKPPTVDALVADLVAQMEQQVPEHLLPHIAKPEHVATVLHTTVDALAQDRYRRRGLPWCKVGGRIRYLRADVLKFLADNRIGGPDAA</sequence>
<comment type="caution">
    <text evidence="1">The sequence shown here is derived from an EMBL/GenBank/DDBJ whole genome shotgun (WGS) entry which is preliminary data.</text>
</comment>